<feature type="transmembrane region" description="Helical" evidence="1">
    <location>
        <begin position="7"/>
        <end position="27"/>
    </location>
</feature>
<dbReference type="Proteomes" id="UP000441399">
    <property type="component" value="Unassembled WGS sequence"/>
</dbReference>
<evidence type="ECO:0000313" key="3">
    <source>
        <dbReference type="Proteomes" id="UP000441399"/>
    </source>
</evidence>
<keyword evidence="1" id="KW-0812">Transmembrane</keyword>
<dbReference type="EMBL" id="CACSIO010000017">
    <property type="protein sequence ID" value="CAA0113420.1"/>
    <property type="molecule type" value="Genomic_DNA"/>
</dbReference>
<evidence type="ECO:0000313" key="2">
    <source>
        <dbReference type="EMBL" id="CAA0113420.1"/>
    </source>
</evidence>
<dbReference type="AlphaFoldDB" id="A0A5S9Q8P2"/>
<organism evidence="2 3">
    <name type="scientific">BD1-7 clade bacterium</name>
    <dbReference type="NCBI Taxonomy" id="2029982"/>
    <lineage>
        <taxon>Bacteria</taxon>
        <taxon>Pseudomonadati</taxon>
        <taxon>Pseudomonadota</taxon>
        <taxon>Gammaproteobacteria</taxon>
        <taxon>Cellvibrionales</taxon>
        <taxon>Spongiibacteraceae</taxon>
        <taxon>BD1-7 clade</taxon>
    </lineage>
</organism>
<keyword evidence="3" id="KW-1185">Reference proteome</keyword>
<accession>A0A5S9Q8P2</accession>
<evidence type="ECO:0000256" key="1">
    <source>
        <dbReference type="SAM" id="Phobius"/>
    </source>
</evidence>
<keyword evidence="1" id="KW-0472">Membrane</keyword>
<sequence>MLKTQIIPLAVGILCFLVTYALLAYTLPMIDIPNLAKGVIKIVLGIAAFSIPRDYLHKKAKAAESKQKI</sequence>
<name>A0A5S9Q8P2_9GAMM</name>
<dbReference type="OrthoDB" id="9988290at2"/>
<reference evidence="2 3" key="1">
    <citation type="submission" date="2019-11" db="EMBL/GenBank/DDBJ databases">
        <authorList>
            <person name="Holert J."/>
        </authorList>
    </citation>
    <scope>NUCLEOTIDE SEQUENCE [LARGE SCALE GENOMIC DNA]</scope>
    <source>
        <strain evidence="2">SB11_3</strain>
    </source>
</reference>
<protein>
    <submittedName>
        <fullName evidence="2">Uncharacterized protein</fullName>
    </submittedName>
</protein>
<gene>
    <name evidence="2" type="ORF">OPDIPICF_04723</name>
</gene>
<proteinExistence type="predicted"/>
<keyword evidence="1" id="KW-1133">Transmembrane helix</keyword>